<dbReference type="RefSeq" id="WP_012945819.1">
    <property type="nucleotide sequence ID" value="NC_013746.1"/>
</dbReference>
<dbReference type="GeneID" id="8745437"/>
<protein>
    <recommendedName>
        <fullName evidence="1">DUF7344 domain-containing protein</fullName>
    </recommendedName>
</protein>
<dbReference type="KEGG" id="htu:Htur_4807"/>
<dbReference type="HOGENOM" id="CLU_057055_0_0_2"/>
<gene>
    <name evidence="2" type="ordered locus">Htur_4807</name>
</gene>
<dbReference type="Proteomes" id="UP000001903">
    <property type="component" value="Plasmid pHTUR03"/>
</dbReference>
<evidence type="ECO:0000313" key="3">
    <source>
        <dbReference type="Proteomes" id="UP000001903"/>
    </source>
</evidence>
<proteinExistence type="predicted"/>
<evidence type="ECO:0000259" key="1">
    <source>
        <dbReference type="Pfam" id="PF24035"/>
    </source>
</evidence>
<name>D2S2H9_HALTV</name>
<keyword evidence="3" id="KW-1185">Reference proteome</keyword>
<accession>D2S2H9</accession>
<dbReference type="AlphaFoldDB" id="D2S2H9"/>
<dbReference type="OrthoDB" id="194397at2157"/>
<organism evidence="2 3">
    <name type="scientific">Haloterrigena turkmenica (strain ATCC 51198 / DSM 5511 / JCM 9101 / NCIMB 13204 / VKM B-1734 / 4k)</name>
    <name type="common">Halococcus turkmenicus</name>
    <dbReference type="NCBI Taxonomy" id="543526"/>
    <lineage>
        <taxon>Archaea</taxon>
        <taxon>Methanobacteriati</taxon>
        <taxon>Methanobacteriota</taxon>
        <taxon>Stenosarchaea group</taxon>
        <taxon>Halobacteria</taxon>
        <taxon>Halobacteriales</taxon>
        <taxon>Natrialbaceae</taxon>
        <taxon>Haloterrigena</taxon>
    </lineage>
</organism>
<sequence>MSERQINEILQCLSNRRRRTVLNLLQNRTAPVSDEEVAIHLIAEEQEKRLVDVTEDEMQTCRIDLKQSQFPVLETAGLINWEREAETVITSNHPVLQNPTFTRVIETDWNGWDDVLANLMYKRRRLVLSVLTDYDNPLSRVALARELAAHEVDKEETLDSATIDAICADLHHVHLPKLVTAGLIEYDARSGAVSYRSHPVLEENDWFNLPLTETPRAIFSVAEPSQDIWRIDGRANVIERCRALCNYADEELFLMYTDEDLIEETCLQCLQDAIDRGVEVYIGTQTKAIRDCVREELPEATLWEPRRDWMNMPPEREKVGRLLFADREAIMLGTLSKQNEHGIQTETAITGNGENNALVMLVREMLGSRLDHLDAQSEDFLEQIPF</sequence>
<dbReference type="Pfam" id="PF24035">
    <property type="entry name" value="DUF7344"/>
    <property type="match status" value="2"/>
</dbReference>
<keyword evidence="2" id="KW-0614">Plasmid</keyword>
<feature type="domain" description="DUF7344" evidence="1">
    <location>
        <begin position="121"/>
        <end position="193"/>
    </location>
</feature>
<dbReference type="EMBL" id="CP001863">
    <property type="protein sequence ID" value="ADB63576.1"/>
    <property type="molecule type" value="Genomic_DNA"/>
</dbReference>
<dbReference type="InterPro" id="IPR055768">
    <property type="entry name" value="DUF7344"/>
</dbReference>
<geneLocation type="plasmid" evidence="2 3">
    <name>pHTUR03</name>
</geneLocation>
<evidence type="ECO:0000313" key="2">
    <source>
        <dbReference type="EMBL" id="ADB63576.1"/>
    </source>
</evidence>
<reference evidence="2 3" key="1">
    <citation type="journal article" date="2010" name="Stand. Genomic Sci.">
        <title>Complete genome sequence of Haloterrigena turkmenica type strain (4k).</title>
        <authorList>
            <person name="Saunders E."/>
            <person name="Tindall B.J."/>
            <person name="Fahnrich R."/>
            <person name="Lapidus A."/>
            <person name="Copeland A."/>
            <person name="Del Rio T.G."/>
            <person name="Lucas S."/>
            <person name="Chen F."/>
            <person name="Tice H."/>
            <person name="Cheng J.F."/>
            <person name="Han C."/>
            <person name="Detter J.C."/>
            <person name="Bruce D."/>
            <person name="Goodwin L."/>
            <person name="Chain P."/>
            <person name="Pitluck S."/>
            <person name="Pati A."/>
            <person name="Ivanova N."/>
            <person name="Mavromatis K."/>
            <person name="Chen A."/>
            <person name="Palaniappan K."/>
            <person name="Land M."/>
            <person name="Hauser L."/>
            <person name="Chang Y.J."/>
            <person name="Jeffries C.D."/>
            <person name="Brettin T."/>
            <person name="Rohde M."/>
            <person name="Goker M."/>
            <person name="Bristow J."/>
            <person name="Eisen J.A."/>
            <person name="Markowitz V."/>
            <person name="Hugenholtz P."/>
            <person name="Klenk H.P."/>
            <person name="Kyrpides N.C."/>
        </authorList>
    </citation>
    <scope>NUCLEOTIDE SEQUENCE [LARGE SCALE GENOMIC DNA]</scope>
    <source>
        <strain evidence="3">ATCC 51198 / DSM 5511 / JCM 9101 / NCIMB 13204 / VKM B-1734 / 4k</strain>
    </source>
</reference>
<feature type="domain" description="DUF7344" evidence="1">
    <location>
        <begin position="11"/>
        <end position="88"/>
    </location>
</feature>